<sequence>MAHRFSDFELESLEAHNAYRIRHGSPPLQLNVSMCHFANEWAKNLAAKGQMFHRQNSPYGENIYFSYGKIVNGTTAVDIWYDEIRSHVFHREPVSLATGHFTQLIWRESRQLGVGKATNSSGQTYVVANYDPPGNFMGRFAQNVPPLKI</sequence>
<dbReference type="GeneID" id="129807601"/>
<dbReference type="PROSITE" id="PS01009">
    <property type="entry name" value="CRISP_1"/>
    <property type="match status" value="1"/>
</dbReference>
<protein>
    <submittedName>
        <fullName evidence="3">Uncharacterized protein</fullName>
    </submittedName>
</protein>
<dbReference type="CDD" id="cd05382">
    <property type="entry name" value="CAP_GAPR1-like"/>
    <property type="match status" value="1"/>
</dbReference>
<dbReference type="InterPro" id="IPR035940">
    <property type="entry name" value="CAP_sf"/>
</dbReference>
<dbReference type="InterPro" id="IPR034113">
    <property type="entry name" value="SCP_GAPR1-like"/>
</dbReference>
<dbReference type="RefSeq" id="XP_055712958.1">
    <property type="nucleotide sequence ID" value="XM_055856983.1"/>
</dbReference>
<dbReference type="OrthoDB" id="337038at2759"/>
<dbReference type="PRINTS" id="PR00837">
    <property type="entry name" value="V5TPXLIKE"/>
</dbReference>
<dbReference type="InterPro" id="IPR001283">
    <property type="entry name" value="CRISP-related"/>
</dbReference>
<evidence type="ECO:0000313" key="4">
    <source>
        <dbReference type="Proteomes" id="UP000092462"/>
    </source>
</evidence>
<dbReference type="SUPFAM" id="SSF55797">
    <property type="entry name" value="PR-1-like"/>
    <property type="match status" value="1"/>
</dbReference>
<dbReference type="EnsemblMetazoa" id="PPAI007485-RA">
    <property type="protein sequence ID" value="PPAI007485-PA"/>
    <property type="gene ID" value="PPAI007485"/>
</dbReference>
<dbReference type="InterPro" id="IPR014044">
    <property type="entry name" value="CAP_dom"/>
</dbReference>
<proteinExistence type="predicted"/>
<dbReference type="Proteomes" id="UP000092462">
    <property type="component" value="Unassembled WGS sequence"/>
</dbReference>
<keyword evidence="4" id="KW-1185">Reference proteome</keyword>
<dbReference type="EMBL" id="AJVK01033942">
    <property type="status" value="NOT_ANNOTATED_CDS"/>
    <property type="molecule type" value="Genomic_DNA"/>
</dbReference>
<dbReference type="SMART" id="SM00198">
    <property type="entry name" value="SCP"/>
    <property type="match status" value="1"/>
</dbReference>
<dbReference type="VEuPathDB" id="VectorBase:PPAPM1_001065"/>
<reference evidence="3" key="1">
    <citation type="submission" date="2022-08" db="UniProtKB">
        <authorList>
            <consortium name="EnsemblMetazoa"/>
        </authorList>
    </citation>
    <scope>IDENTIFICATION</scope>
    <source>
        <strain evidence="3">Israel</strain>
    </source>
</reference>
<dbReference type="KEGG" id="ppap:129807601"/>
<keyword evidence="2" id="KW-0964">Secreted</keyword>
<accession>A0A1B0DH51</accession>
<name>A0A1B0DH51_PHLPP</name>
<dbReference type="AlphaFoldDB" id="A0A1B0DH51"/>
<dbReference type="FunFam" id="3.40.33.10:FF:000002">
    <property type="entry name" value="Golgi-associated plant pathogenesis-related protein 1"/>
    <property type="match status" value="1"/>
</dbReference>
<dbReference type="Gene3D" id="3.40.33.10">
    <property type="entry name" value="CAP"/>
    <property type="match status" value="1"/>
</dbReference>
<comment type="subcellular location">
    <subcellularLocation>
        <location evidence="1">Secreted</location>
    </subcellularLocation>
</comment>
<organism evidence="3 4">
    <name type="scientific">Phlebotomus papatasi</name>
    <name type="common">Sandfly</name>
    <dbReference type="NCBI Taxonomy" id="29031"/>
    <lineage>
        <taxon>Eukaryota</taxon>
        <taxon>Metazoa</taxon>
        <taxon>Ecdysozoa</taxon>
        <taxon>Arthropoda</taxon>
        <taxon>Hexapoda</taxon>
        <taxon>Insecta</taxon>
        <taxon>Pterygota</taxon>
        <taxon>Neoptera</taxon>
        <taxon>Endopterygota</taxon>
        <taxon>Diptera</taxon>
        <taxon>Nematocera</taxon>
        <taxon>Psychodoidea</taxon>
        <taxon>Psychodidae</taxon>
        <taxon>Phlebotomus</taxon>
        <taxon>Phlebotomus</taxon>
    </lineage>
</organism>
<dbReference type="VEuPathDB" id="VectorBase:PPAI007485"/>
<evidence type="ECO:0000256" key="1">
    <source>
        <dbReference type="ARBA" id="ARBA00004613"/>
    </source>
</evidence>
<dbReference type="InterPro" id="IPR018244">
    <property type="entry name" value="Allrgn_V5/Tpx1_CS"/>
</dbReference>
<dbReference type="GO" id="GO:0005576">
    <property type="term" value="C:extracellular region"/>
    <property type="evidence" value="ECO:0007669"/>
    <property type="project" value="UniProtKB-SubCell"/>
</dbReference>
<dbReference type="Pfam" id="PF00188">
    <property type="entry name" value="CAP"/>
    <property type="match status" value="1"/>
</dbReference>
<dbReference type="PANTHER" id="PTHR10334">
    <property type="entry name" value="CYSTEINE-RICH SECRETORY PROTEIN-RELATED"/>
    <property type="match status" value="1"/>
</dbReference>
<evidence type="ECO:0000256" key="2">
    <source>
        <dbReference type="ARBA" id="ARBA00022525"/>
    </source>
</evidence>
<evidence type="ECO:0000313" key="3">
    <source>
        <dbReference type="EnsemblMetazoa" id="PPAI007485-PA"/>
    </source>
</evidence>